<name>A0A6J6NGH2_9ZZZZ</name>
<accession>A0A6J6NGH2</accession>
<protein>
    <recommendedName>
        <fullName evidence="8">Regulator of SigK</fullName>
    </recommendedName>
    <alternativeName>
        <fullName evidence="7">Sigma-K anti-sigma factor RskA</fullName>
    </alternativeName>
</protein>
<feature type="domain" description="Anti-sigma K factor RskA C-terminal" evidence="10">
    <location>
        <begin position="91"/>
        <end position="212"/>
    </location>
</feature>
<evidence type="ECO:0000256" key="3">
    <source>
        <dbReference type="ARBA" id="ARBA00022475"/>
    </source>
</evidence>
<dbReference type="InterPro" id="IPR041916">
    <property type="entry name" value="Anti_sigma_zinc_sf"/>
</dbReference>
<dbReference type="PANTHER" id="PTHR37461">
    <property type="entry name" value="ANTI-SIGMA-K FACTOR RSKA"/>
    <property type="match status" value="1"/>
</dbReference>
<gene>
    <name evidence="12" type="ORF">UFOPK2399_00240</name>
</gene>
<dbReference type="PANTHER" id="PTHR37461:SF1">
    <property type="entry name" value="ANTI-SIGMA-K FACTOR RSKA"/>
    <property type="match status" value="1"/>
</dbReference>
<sequence length="219" mass="22506">MESQPLHDLTPAYALDALSPEEVEAYEAHLAHCEQCREELAQFQGAAEALAYAAGPEPAPSSDLRERILDAARAERSNVVPLRSRWTAPVAALAAVAACAAIGLLAWNVSLRQQLGDAKSAMRGVPVSGARGSVVVGYSGTGALVLSDLRAAPAGKTYEAWVIADGKATRAGVFAGGSGTIVITLDHAVPAGAIVAVTVEQAGGVEQPTQTPFITSQPV</sequence>
<evidence type="ECO:0000256" key="6">
    <source>
        <dbReference type="ARBA" id="ARBA00023136"/>
    </source>
</evidence>
<keyword evidence="5 9" id="KW-1133">Transmembrane helix</keyword>
<dbReference type="InterPro" id="IPR027383">
    <property type="entry name" value="Znf_put"/>
</dbReference>
<evidence type="ECO:0000259" key="10">
    <source>
        <dbReference type="Pfam" id="PF10099"/>
    </source>
</evidence>
<dbReference type="AlphaFoldDB" id="A0A6J6NGH2"/>
<evidence type="ECO:0000256" key="1">
    <source>
        <dbReference type="ARBA" id="ARBA00004167"/>
    </source>
</evidence>
<dbReference type="InterPro" id="IPR018764">
    <property type="entry name" value="RskA_C"/>
</dbReference>
<keyword evidence="6 9" id="KW-0472">Membrane</keyword>
<dbReference type="InterPro" id="IPR051474">
    <property type="entry name" value="Anti-sigma-K/W_factor"/>
</dbReference>
<comment type="subcellular location">
    <subcellularLocation>
        <location evidence="2">Cell membrane</location>
    </subcellularLocation>
    <subcellularLocation>
        <location evidence="1">Membrane</location>
        <topology evidence="1">Single-pass membrane protein</topology>
    </subcellularLocation>
</comment>
<evidence type="ECO:0000256" key="7">
    <source>
        <dbReference type="ARBA" id="ARBA00029829"/>
    </source>
</evidence>
<evidence type="ECO:0000256" key="9">
    <source>
        <dbReference type="SAM" id="Phobius"/>
    </source>
</evidence>
<evidence type="ECO:0000256" key="4">
    <source>
        <dbReference type="ARBA" id="ARBA00022692"/>
    </source>
</evidence>
<evidence type="ECO:0000259" key="11">
    <source>
        <dbReference type="Pfam" id="PF13490"/>
    </source>
</evidence>
<proteinExistence type="predicted"/>
<dbReference type="GO" id="GO:0005886">
    <property type="term" value="C:plasma membrane"/>
    <property type="evidence" value="ECO:0007669"/>
    <property type="project" value="UniProtKB-SubCell"/>
</dbReference>
<dbReference type="Pfam" id="PF10099">
    <property type="entry name" value="RskA_C"/>
    <property type="match status" value="1"/>
</dbReference>
<feature type="domain" description="Putative zinc-finger" evidence="11">
    <location>
        <begin position="7"/>
        <end position="37"/>
    </location>
</feature>
<evidence type="ECO:0000256" key="8">
    <source>
        <dbReference type="ARBA" id="ARBA00030803"/>
    </source>
</evidence>
<evidence type="ECO:0000313" key="12">
    <source>
        <dbReference type="EMBL" id="CAB4685256.1"/>
    </source>
</evidence>
<dbReference type="GO" id="GO:0016989">
    <property type="term" value="F:sigma factor antagonist activity"/>
    <property type="evidence" value="ECO:0007669"/>
    <property type="project" value="TreeGrafter"/>
</dbReference>
<evidence type="ECO:0000256" key="5">
    <source>
        <dbReference type="ARBA" id="ARBA00022989"/>
    </source>
</evidence>
<organism evidence="12">
    <name type="scientific">freshwater metagenome</name>
    <dbReference type="NCBI Taxonomy" id="449393"/>
    <lineage>
        <taxon>unclassified sequences</taxon>
        <taxon>metagenomes</taxon>
        <taxon>ecological metagenomes</taxon>
    </lineage>
</organism>
<dbReference type="GO" id="GO:0006417">
    <property type="term" value="P:regulation of translation"/>
    <property type="evidence" value="ECO:0007669"/>
    <property type="project" value="TreeGrafter"/>
</dbReference>
<dbReference type="Gene3D" id="1.10.10.1320">
    <property type="entry name" value="Anti-sigma factor, zinc-finger domain"/>
    <property type="match status" value="1"/>
</dbReference>
<evidence type="ECO:0000256" key="2">
    <source>
        <dbReference type="ARBA" id="ARBA00004236"/>
    </source>
</evidence>
<reference evidence="12" key="1">
    <citation type="submission" date="2020-05" db="EMBL/GenBank/DDBJ databases">
        <authorList>
            <person name="Chiriac C."/>
            <person name="Salcher M."/>
            <person name="Ghai R."/>
            <person name="Kavagutti S V."/>
        </authorList>
    </citation>
    <scope>NUCLEOTIDE SEQUENCE</scope>
</reference>
<dbReference type="EMBL" id="CAEZXP010000001">
    <property type="protein sequence ID" value="CAB4685256.1"/>
    <property type="molecule type" value="Genomic_DNA"/>
</dbReference>
<keyword evidence="4 9" id="KW-0812">Transmembrane</keyword>
<feature type="transmembrane region" description="Helical" evidence="9">
    <location>
        <begin position="86"/>
        <end position="107"/>
    </location>
</feature>
<dbReference type="Pfam" id="PF13490">
    <property type="entry name" value="zf-HC2"/>
    <property type="match status" value="1"/>
</dbReference>
<keyword evidence="3" id="KW-1003">Cell membrane</keyword>